<name>A0A1H7S529_9PROT</name>
<dbReference type="EMBL" id="FOBH01000027">
    <property type="protein sequence ID" value="SEL66627.1"/>
    <property type="molecule type" value="Genomic_DNA"/>
</dbReference>
<dbReference type="Proteomes" id="UP000198620">
    <property type="component" value="Unassembled WGS sequence"/>
</dbReference>
<accession>A0A1H7S529</accession>
<evidence type="ECO:0000313" key="1">
    <source>
        <dbReference type="EMBL" id="SEL66627.1"/>
    </source>
</evidence>
<keyword evidence="2" id="KW-1185">Reference proteome</keyword>
<feature type="non-terminal residue" evidence="1">
    <location>
        <position position="1"/>
    </location>
</feature>
<reference evidence="1 2" key="1">
    <citation type="submission" date="2016-10" db="EMBL/GenBank/DDBJ databases">
        <authorList>
            <person name="de Groot N.N."/>
        </authorList>
    </citation>
    <scope>NUCLEOTIDE SEQUENCE [LARGE SCALE GENOMIC DNA]</scope>
    <source>
        <strain evidence="1 2">Nv1</strain>
    </source>
</reference>
<sequence>GEPLPEVPILTGTPGHRFAAVQRRRWIGVFLSAGQKKSTKQFVRMFRGDNNDSQLARRVEANRVDIMELIISIVVIERGWHTSDLI</sequence>
<gene>
    <name evidence="1" type="ORF">SAMN05216387_1272</name>
</gene>
<dbReference type="AlphaFoldDB" id="A0A1H7S529"/>
<evidence type="ECO:0000313" key="2">
    <source>
        <dbReference type="Proteomes" id="UP000198620"/>
    </source>
</evidence>
<protein>
    <submittedName>
        <fullName evidence="1">Uncharacterized protein</fullName>
    </submittedName>
</protein>
<proteinExistence type="predicted"/>
<organism evidence="1 2">
    <name type="scientific">Nitrosovibrio tenuis</name>
    <dbReference type="NCBI Taxonomy" id="1233"/>
    <lineage>
        <taxon>Bacteria</taxon>
        <taxon>Pseudomonadati</taxon>
        <taxon>Pseudomonadota</taxon>
        <taxon>Betaproteobacteria</taxon>
        <taxon>Nitrosomonadales</taxon>
        <taxon>Nitrosomonadaceae</taxon>
        <taxon>Nitrosovibrio</taxon>
    </lineage>
</organism>